<evidence type="ECO:0000313" key="4">
    <source>
        <dbReference type="EMBL" id="MQS04602.1"/>
    </source>
</evidence>
<dbReference type="Proteomes" id="UP000525686">
    <property type="component" value="Unassembled WGS sequence"/>
</dbReference>
<dbReference type="SUPFAM" id="SSF52980">
    <property type="entry name" value="Restriction endonuclease-like"/>
    <property type="match status" value="1"/>
</dbReference>
<feature type="domain" description="Putative restriction endonuclease" evidence="1">
    <location>
        <begin position="8"/>
        <end position="172"/>
    </location>
</feature>
<dbReference type="PANTHER" id="PTHR35400:SF3">
    <property type="entry name" value="SLL1072 PROTEIN"/>
    <property type="match status" value="1"/>
</dbReference>
<dbReference type="EMBL" id="VJYK02000318">
    <property type="protein sequence ID" value="MQS04602.1"/>
    <property type="molecule type" value="Genomic_DNA"/>
</dbReference>
<name>A0A5P0YYK2_9ACTN</name>
<dbReference type="EMBL" id="JABJWZ010000300">
    <property type="protein sequence ID" value="MBB1256137.1"/>
    <property type="molecule type" value="Genomic_DNA"/>
</dbReference>
<dbReference type="InterPro" id="IPR012296">
    <property type="entry name" value="Nuclease_put_TT1808"/>
</dbReference>
<reference evidence="2" key="3">
    <citation type="journal article" name="Syst. Appl. Microbiol.">
        <title>Streptomyces alkaliterrae sp. nov., isolated from an alkaline soil, and emended descriptions of Streptomyces alkaliphilus, Streptomyces calidiresistens and Streptomyces durbertensis.</title>
        <authorList>
            <person name="Swiecimska M."/>
            <person name="Golinska P."/>
            <person name="Nouioui I."/>
            <person name="Wypij M."/>
            <person name="Rai M."/>
            <person name="Sangal V."/>
            <person name="Goodfellow M."/>
        </authorList>
    </citation>
    <scope>NUCLEOTIDE SEQUENCE</scope>
    <source>
        <strain evidence="2">OF3</strain>
        <strain evidence="3">OF8</strain>
    </source>
</reference>
<dbReference type="PANTHER" id="PTHR35400">
    <property type="entry name" value="SLR1083 PROTEIN"/>
    <property type="match status" value="1"/>
</dbReference>
<dbReference type="Pfam" id="PF05685">
    <property type="entry name" value="Uma2"/>
    <property type="match status" value="1"/>
</dbReference>
<reference evidence="6 7" key="2">
    <citation type="submission" date="2020-05" db="EMBL/GenBank/DDBJ databases">
        <title>Classification of alakaliphilic streptomycetes isolated from an alkaline soil next to Lonar Crater, India and a proposal for the recognition of Streptomyces alkaliterrae sp. nov.</title>
        <authorList>
            <person name="Golinska P."/>
        </authorList>
    </citation>
    <scope>NUCLEOTIDE SEQUENCE [LARGE SCALE GENOMIC DNA]</scope>
    <source>
        <strain evidence="7">OF3</strain>
        <strain evidence="6">OF8</strain>
    </source>
</reference>
<accession>A0A5P0YYK2</accession>
<evidence type="ECO:0000313" key="2">
    <source>
        <dbReference type="EMBL" id="MBB1256137.1"/>
    </source>
</evidence>
<evidence type="ECO:0000313" key="3">
    <source>
        <dbReference type="EMBL" id="MBB1261523.1"/>
    </source>
</evidence>
<dbReference type="Proteomes" id="UP000517765">
    <property type="component" value="Unassembled WGS sequence"/>
</dbReference>
<gene>
    <name evidence="4" type="ORF">FNX44_022550</name>
    <name evidence="2" type="ORF">H3146_22655</name>
    <name evidence="3" type="ORF">H3147_22320</name>
</gene>
<dbReference type="Gene3D" id="3.90.1570.10">
    <property type="entry name" value="tt1808, chain A"/>
    <property type="match status" value="1"/>
</dbReference>
<evidence type="ECO:0000259" key="1">
    <source>
        <dbReference type="Pfam" id="PF05685"/>
    </source>
</evidence>
<organism evidence="4 5">
    <name type="scientific">Streptomyces alkaliterrae</name>
    <dbReference type="NCBI Taxonomy" id="2213162"/>
    <lineage>
        <taxon>Bacteria</taxon>
        <taxon>Bacillati</taxon>
        <taxon>Actinomycetota</taxon>
        <taxon>Actinomycetes</taxon>
        <taxon>Kitasatosporales</taxon>
        <taxon>Streptomycetaceae</taxon>
        <taxon>Streptomyces</taxon>
    </lineage>
</organism>
<reference evidence="4 5" key="1">
    <citation type="submission" date="2019-10" db="EMBL/GenBank/DDBJ databases">
        <title>Streptomyces sp. nov., a novel actinobacterium isolated from alkaline environment.</title>
        <authorList>
            <person name="Golinska P."/>
        </authorList>
    </citation>
    <scope>NUCLEOTIDE SEQUENCE [LARGE SCALE GENOMIC DNA]</scope>
    <source>
        <strain evidence="4 5">OF1</strain>
    </source>
</reference>
<dbReference type="EMBL" id="JABJXA010000181">
    <property type="protein sequence ID" value="MBB1261523.1"/>
    <property type="molecule type" value="Genomic_DNA"/>
</dbReference>
<dbReference type="InterPro" id="IPR011335">
    <property type="entry name" value="Restrct_endonuc-II-like"/>
</dbReference>
<keyword evidence="4" id="KW-0540">Nuclease</keyword>
<dbReference type="GO" id="GO:0004519">
    <property type="term" value="F:endonuclease activity"/>
    <property type="evidence" value="ECO:0007669"/>
    <property type="project" value="UniProtKB-KW"/>
</dbReference>
<keyword evidence="4" id="KW-0255">Endonuclease</keyword>
<dbReference type="RefSeq" id="WP_143650607.1">
    <property type="nucleotide sequence ID" value="NZ_JABJWZ010000300.1"/>
</dbReference>
<dbReference type="OrthoDB" id="4537149at2"/>
<dbReference type="AlphaFoldDB" id="A0A5P0YYK2"/>
<proteinExistence type="predicted"/>
<protein>
    <submittedName>
        <fullName evidence="4">Uma2 family endonuclease</fullName>
    </submittedName>
</protein>
<dbReference type="Proteomes" id="UP000320857">
    <property type="component" value="Unassembled WGS sequence"/>
</dbReference>
<evidence type="ECO:0000313" key="7">
    <source>
        <dbReference type="Proteomes" id="UP000525686"/>
    </source>
</evidence>
<comment type="caution">
    <text evidence="4">The sequence shown here is derived from an EMBL/GenBank/DDBJ whole genome shotgun (WGS) entry which is preliminary data.</text>
</comment>
<evidence type="ECO:0000313" key="6">
    <source>
        <dbReference type="Proteomes" id="UP000517765"/>
    </source>
</evidence>
<dbReference type="InterPro" id="IPR008538">
    <property type="entry name" value="Uma2"/>
</dbReference>
<dbReference type="CDD" id="cd06260">
    <property type="entry name" value="DUF820-like"/>
    <property type="match status" value="1"/>
</dbReference>
<evidence type="ECO:0000313" key="5">
    <source>
        <dbReference type="Proteomes" id="UP000320857"/>
    </source>
</evidence>
<keyword evidence="4" id="KW-0378">Hydrolase</keyword>
<keyword evidence="5" id="KW-1185">Reference proteome</keyword>
<sequence length="180" mass="19864">MADEELLAEFEQLARVAVRSLERPRLEFVRDTLRVRPAPDGAHGRIVQWLTRACVGACPELWLHDQGLRIDTGRSGRARPDGVLAPSNAFVGHPEWADPALALMVADITPRAPDTPSIYAEAGIPVHLLIDRDHCTITVFSEPGSVRYARTRTVPFGKPVDLPPPVGITLDTEPLRAWVR</sequence>